<dbReference type="RefSeq" id="WP_343757877.1">
    <property type="nucleotide sequence ID" value="NZ_BAAACG010000001.1"/>
</dbReference>
<name>A0ABN1J8R7_9CLOT</name>
<feature type="transmembrane region" description="Helical" evidence="6">
    <location>
        <begin position="21"/>
        <end position="43"/>
    </location>
</feature>
<feature type="transmembrane region" description="Helical" evidence="6">
    <location>
        <begin position="345"/>
        <end position="366"/>
    </location>
</feature>
<proteinExistence type="predicted"/>
<reference evidence="8 9" key="1">
    <citation type="journal article" date="2019" name="Int. J. Syst. Evol. Microbiol.">
        <title>The Global Catalogue of Microorganisms (GCM) 10K type strain sequencing project: providing services to taxonomists for standard genome sequencing and annotation.</title>
        <authorList>
            <consortium name="The Broad Institute Genomics Platform"/>
            <consortium name="The Broad Institute Genome Sequencing Center for Infectious Disease"/>
            <person name="Wu L."/>
            <person name="Ma J."/>
        </authorList>
    </citation>
    <scope>NUCLEOTIDE SEQUENCE [LARGE SCALE GENOMIC DNA]</scope>
    <source>
        <strain evidence="8 9">JCM 1407</strain>
    </source>
</reference>
<dbReference type="PANTHER" id="PTHR30294">
    <property type="entry name" value="MEMBRANE COMPONENT OF ABC TRANSPORTER YHHJ-RELATED"/>
    <property type="match status" value="1"/>
</dbReference>
<evidence type="ECO:0000256" key="5">
    <source>
        <dbReference type="ARBA" id="ARBA00023136"/>
    </source>
</evidence>
<comment type="subcellular location">
    <subcellularLocation>
        <location evidence="1">Cell membrane</location>
        <topology evidence="1">Multi-pass membrane protein</topology>
    </subcellularLocation>
</comment>
<keyword evidence="2" id="KW-1003">Cell membrane</keyword>
<keyword evidence="5 6" id="KW-0472">Membrane</keyword>
<feature type="transmembrane region" description="Helical" evidence="6">
    <location>
        <begin position="289"/>
        <end position="309"/>
    </location>
</feature>
<feature type="domain" description="ABC-2 type transporter transmembrane" evidence="7">
    <location>
        <begin position="19"/>
        <end position="362"/>
    </location>
</feature>
<keyword evidence="9" id="KW-1185">Reference proteome</keyword>
<evidence type="ECO:0000259" key="7">
    <source>
        <dbReference type="Pfam" id="PF12698"/>
    </source>
</evidence>
<feature type="transmembrane region" description="Helical" evidence="6">
    <location>
        <begin position="224"/>
        <end position="250"/>
    </location>
</feature>
<evidence type="ECO:0000313" key="9">
    <source>
        <dbReference type="Proteomes" id="UP001501510"/>
    </source>
</evidence>
<feature type="transmembrane region" description="Helical" evidence="6">
    <location>
        <begin position="181"/>
        <end position="203"/>
    </location>
</feature>
<evidence type="ECO:0000256" key="4">
    <source>
        <dbReference type="ARBA" id="ARBA00022989"/>
    </source>
</evidence>
<keyword evidence="3 6" id="KW-0812">Transmembrane</keyword>
<dbReference type="PANTHER" id="PTHR30294:SF48">
    <property type="entry name" value="LINEARMYCIN RESISTANCE PERMEASE PROTEIN LNRM"/>
    <property type="match status" value="1"/>
</dbReference>
<keyword evidence="4 6" id="KW-1133">Transmembrane helix</keyword>
<evidence type="ECO:0000313" key="8">
    <source>
        <dbReference type="EMBL" id="GAA0732316.1"/>
    </source>
</evidence>
<dbReference type="Proteomes" id="UP001501510">
    <property type="component" value="Unassembled WGS sequence"/>
</dbReference>
<dbReference type="EMBL" id="BAAACG010000001">
    <property type="protein sequence ID" value="GAA0732316.1"/>
    <property type="molecule type" value="Genomic_DNA"/>
</dbReference>
<organism evidence="8 9">
    <name type="scientific">Clostridium oceanicum</name>
    <dbReference type="NCBI Taxonomy" id="1543"/>
    <lineage>
        <taxon>Bacteria</taxon>
        <taxon>Bacillati</taxon>
        <taxon>Bacillota</taxon>
        <taxon>Clostridia</taxon>
        <taxon>Eubacteriales</taxon>
        <taxon>Clostridiaceae</taxon>
        <taxon>Clostridium</taxon>
    </lineage>
</organism>
<evidence type="ECO:0000256" key="6">
    <source>
        <dbReference type="SAM" id="Phobius"/>
    </source>
</evidence>
<evidence type="ECO:0000256" key="3">
    <source>
        <dbReference type="ARBA" id="ARBA00022692"/>
    </source>
</evidence>
<accession>A0ABN1J8R7</accession>
<protein>
    <submittedName>
        <fullName evidence="8">SagG family ABC transporter permease subunit</fullName>
    </submittedName>
</protein>
<sequence length="372" mass="42243">MILLSIIKKELIQNLRDKKSMFMMVIFPLIMIGILGMSLSSVFTSSKVISKSKVLYSINDKYKLGKDFKDFTKSIEKDMNIEFKEVKKDKDIYKYIEDSKYDCYIKISSNDKIQLYNNNLRDFNSKLVESLINTFIQKNNGLEQIGEDNPRSIEKINLKKEPNFVKIQSVVGNKKPSSIDYYSVTMFTMIILYGSAVGAGTVMSENRRNTLKRVYTSYAGKGKLALGKIIGSLIIVFFQVMLVFLFSKYMFHAYWGNHIKEVILIALTLVIMSVSIGIGAATMSKNQNVVSIIINMAIPIMVFLGGGYLPLNMFGKIFSNVSHISPIKWTNDAIFKIIYSNDFTYMSTAITINLIIAAVFILPVILKKKEAY</sequence>
<comment type="caution">
    <text evidence="8">The sequence shown here is derived from an EMBL/GenBank/DDBJ whole genome shotgun (WGS) entry which is preliminary data.</text>
</comment>
<evidence type="ECO:0000256" key="2">
    <source>
        <dbReference type="ARBA" id="ARBA00022475"/>
    </source>
</evidence>
<dbReference type="Pfam" id="PF12698">
    <property type="entry name" value="ABC2_membrane_3"/>
    <property type="match status" value="1"/>
</dbReference>
<dbReference type="InterPro" id="IPR013525">
    <property type="entry name" value="ABC2_TM"/>
</dbReference>
<evidence type="ECO:0000256" key="1">
    <source>
        <dbReference type="ARBA" id="ARBA00004651"/>
    </source>
</evidence>
<dbReference type="InterPro" id="IPR051449">
    <property type="entry name" value="ABC-2_transporter_component"/>
</dbReference>
<gene>
    <name evidence="8" type="ORF">GCM10008906_01750</name>
</gene>
<dbReference type="NCBIfam" id="NF038293">
    <property type="entry name" value="permease_SagG"/>
    <property type="match status" value="1"/>
</dbReference>
<feature type="transmembrane region" description="Helical" evidence="6">
    <location>
        <begin position="262"/>
        <end position="282"/>
    </location>
</feature>